<keyword evidence="3 7" id="KW-0812">Transmembrane</keyword>
<evidence type="ECO:0000256" key="1">
    <source>
        <dbReference type="ARBA" id="ARBA00004127"/>
    </source>
</evidence>
<dbReference type="Pfam" id="PF04080">
    <property type="entry name" value="Per1"/>
    <property type="match status" value="1"/>
</dbReference>
<comment type="function">
    <text evidence="7">Involved in the lipid remodeling steps of GPI-anchor maturation.</text>
</comment>
<evidence type="ECO:0000256" key="7">
    <source>
        <dbReference type="RuleBase" id="RU365066"/>
    </source>
</evidence>
<keyword evidence="6 7" id="KW-0472">Membrane</keyword>
<evidence type="ECO:0000313" key="8">
    <source>
        <dbReference type="EMBL" id="KAF9453709.1"/>
    </source>
</evidence>
<dbReference type="InterPro" id="IPR007217">
    <property type="entry name" value="Per1-like"/>
</dbReference>
<comment type="subcellular location">
    <subcellularLocation>
        <location evidence="1">Endomembrane system</location>
        <topology evidence="1">Multi-pass membrane protein</topology>
    </subcellularLocation>
    <subcellularLocation>
        <location evidence="7">Endoplasmic reticulum membrane</location>
        <topology evidence="7">Multi-pass membrane protein</topology>
    </subcellularLocation>
</comment>
<evidence type="ECO:0000256" key="6">
    <source>
        <dbReference type="ARBA" id="ARBA00023136"/>
    </source>
</evidence>
<reference evidence="8" key="1">
    <citation type="submission" date="2020-11" db="EMBL/GenBank/DDBJ databases">
        <authorList>
            <consortium name="DOE Joint Genome Institute"/>
            <person name="Ahrendt S."/>
            <person name="Riley R."/>
            <person name="Andreopoulos W."/>
            <person name="Labutti K."/>
            <person name="Pangilinan J."/>
            <person name="Ruiz-Duenas F.J."/>
            <person name="Barrasa J.M."/>
            <person name="Sanchez-Garcia M."/>
            <person name="Camarero S."/>
            <person name="Miyauchi S."/>
            <person name="Serrano A."/>
            <person name="Linde D."/>
            <person name="Babiker R."/>
            <person name="Drula E."/>
            <person name="Ayuso-Fernandez I."/>
            <person name="Pacheco R."/>
            <person name="Padilla G."/>
            <person name="Ferreira P."/>
            <person name="Barriuso J."/>
            <person name="Kellner H."/>
            <person name="Castanera R."/>
            <person name="Alfaro M."/>
            <person name="Ramirez L."/>
            <person name="Pisabarro A.G."/>
            <person name="Kuo A."/>
            <person name="Tritt A."/>
            <person name="Lipzen A."/>
            <person name="He G."/>
            <person name="Yan M."/>
            <person name="Ng V."/>
            <person name="Cullen D."/>
            <person name="Martin F."/>
            <person name="Rosso M.-N."/>
            <person name="Henrissat B."/>
            <person name="Hibbett D."/>
            <person name="Martinez A.T."/>
            <person name="Grigoriev I.V."/>
        </authorList>
    </citation>
    <scope>NUCLEOTIDE SEQUENCE</scope>
    <source>
        <strain evidence="8">MF-IS2</strain>
    </source>
</reference>
<comment type="caution">
    <text evidence="7">Lacks conserved residue(s) required for the propagation of feature annotation.</text>
</comment>
<proteinExistence type="inferred from homology"/>
<dbReference type="AlphaFoldDB" id="A0A9P5XMR9"/>
<feature type="transmembrane region" description="Helical" evidence="7">
    <location>
        <begin position="134"/>
        <end position="154"/>
    </location>
</feature>
<keyword evidence="5 7" id="KW-1133">Transmembrane helix</keyword>
<feature type="chain" id="PRO_5040548088" description="Post-GPI attachment to proteins factor 3" evidence="7">
    <location>
        <begin position="21"/>
        <end position="341"/>
    </location>
</feature>
<comment type="similarity">
    <text evidence="7">Belongs to the PGAP3 family.</text>
</comment>
<evidence type="ECO:0000256" key="3">
    <source>
        <dbReference type="ARBA" id="ARBA00022692"/>
    </source>
</evidence>
<dbReference type="GO" id="GO:0005789">
    <property type="term" value="C:endoplasmic reticulum membrane"/>
    <property type="evidence" value="ECO:0007669"/>
    <property type="project" value="UniProtKB-SubCell"/>
</dbReference>
<keyword evidence="7" id="KW-0256">Endoplasmic reticulum</keyword>
<dbReference type="GO" id="GO:0006506">
    <property type="term" value="P:GPI anchor biosynthetic process"/>
    <property type="evidence" value="ECO:0007669"/>
    <property type="project" value="UniProtKB-KW"/>
</dbReference>
<name>A0A9P5XMR9_9AGAR</name>
<comment type="caution">
    <text evidence="8">The sequence shown here is derived from an EMBL/GenBank/DDBJ whole genome shotgun (WGS) entry which is preliminary data.</text>
</comment>
<dbReference type="OrthoDB" id="419770at2759"/>
<dbReference type="EMBL" id="MU151059">
    <property type="protein sequence ID" value="KAF9453709.1"/>
    <property type="molecule type" value="Genomic_DNA"/>
</dbReference>
<accession>A0A9P5XMR9</accession>
<keyword evidence="9" id="KW-1185">Reference proteome</keyword>
<feature type="transmembrane region" description="Helical" evidence="7">
    <location>
        <begin position="276"/>
        <end position="296"/>
    </location>
</feature>
<keyword evidence="2 7" id="KW-0337">GPI-anchor biosynthesis</keyword>
<sequence>MKVSHIIPVLGVLFPTFVFASSGDRRPEFTACLFKCQIQRCPADSSQAAQSLPLYITRWTCLDECKYDCMHQVTQMDQARGWQIHQYYGKWPFWRLGGIQEPASVLFSLFNMWAHIQGARKVMRRVPLNHPMRFYYLAWSLTSINAWIWSSVFHTRDLPATEKMDYFSAALAILYALYYTTIRLFHLYRPKDHRLTQSSASKGWRFYALTWLCSLAFLGHISYLTMLPRFDYTYNMAFNLIVGLLHNVLWLLYSMPSSLSPLRRFASRAKSYRPSFATKAGVFVVLTTAATTLELFDFPPWGLVIDAHSLWHLVTAPIAYYWYNFLVEDSLDPSWREQPRV</sequence>
<evidence type="ECO:0000256" key="2">
    <source>
        <dbReference type="ARBA" id="ARBA00022502"/>
    </source>
</evidence>
<evidence type="ECO:0000256" key="5">
    <source>
        <dbReference type="ARBA" id="ARBA00022989"/>
    </source>
</evidence>
<dbReference type="PANTHER" id="PTHR13148:SF0">
    <property type="entry name" value="POST-GPI ATTACHMENT TO PROTEINS FACTOR 3"/>
    <property type="match status" value="1"/>
</dbReference>
<feature type="transmembrane region" description="Helical" evidence="7">
    <location>
        <begin position="308"/>
        <end position="326"/>
    </location>
</feature>
<dbReference type="GO" id="GO:0016788">
    <property type="term" value="F:hydrolase activity, acting on ester bonds"/>
    <property type="evidence" value="ECO:0007669"/>
    <property type="project" value="TreeGrafter"/>
</dbReference>
<gene>
    <name evidence="8" type="ORF">P691DRAFT_771260</name>
</gene>
<feature type="signal peptide" evidence="7">
    <location>
        <begin position="1"/>
        <end position="20"/>
    </location>
</feature>
<feature type="transmembrane region" description="Helical" evidence="7">
    <location>
        <begin position="206"/>
        <end position="224"/>
    </location>
</feature>
<dbReference type="PANTHER" id="PTHR13148">
    <property type="entry name" value="PER1-RELATED"/>
    <property type="match status" value="1"/>
</dbReference>
<evidence type="ECO:0000256" key="4">
    <source>
        <dbReference type="ARBA" id="ARBA00022729"/>
    </source>
</evidence>
<evidence type="ECO:0000313" key="9">
    <source>
        <dbReference type="Proteomes" id="UP000807342"/>
    </source>
</evidence>
<keyword evidence="4 7" id="KW-0732">Signal</keyword>
<feature type="transmembrane region" description="Helical" evidence="7">
    <location>
        <begin position="166"/>
        <end position="185"/>
    </location>
</feature>
<dbReference type="Proteomes" id="UP000807342">
    <property type="component" value="Unassembled WGS sequence"/>
</dbReference>
<feature type="transmembrane region" description="Helical" evidence="7">
    <location>
        <begin position="236"/>
        <end position="255"/>
    </location>
</feature>
<protein>
    <recommendedName>
        <fullName evidence="7">Post-GPI attachment to proteins factor 3</fullName>
    </recommendedName>
</protein>
<organism evidence="8 9">
    <name type="scientific">Macrolepiota fuliginosa MF-IS2</name>
    <dbReference type="NCBI Taxonomy" id="1400762"/>
    <lineage>
        <taxon>Eukaryota</taxon>
        <taxon>Fungi</taxon>
        <taxon>Dikarya</taxon>
        <taxon>Basidiomycota</taxon>
        <taxon>Agaricomycotina</taxon>
        <taxon>Agaricomycetes</taxon>
        <taxon>Agaricomycetidae</taxon>
        <taxon>Agaricales</taxon>
        <taxon>Agaricineae</taxon>
        <taxon>Agaricaceae</taxon>
        <taxon>Macrolepiota</taxon>
    </lineage>
</organism>